<accession>A0A1T4NSI2</accession>
<evidence type="ECO:0000256" key="1">
    <source>
        <dbReference type="SAM" id="MobiDB-lite"/>
    </source>
</evidence>
<dbReference type="NCBIfam" id="TIGR02589">
    <property type="entry name" value="cas_Csd2"/>
    <property type="match status" value="1"/>
</dbReference>
<organism evidence="2 3">
    <name type="scientific">Porphyromonas circumdentaria</name>
    <dbReference type="NCBI Taxonomy" id="29524"/>
    <lineage>
        <taxon>Bacteria</taxon>
        <taxon>Pseudomonadati</taxon>
        <taxon>Bacteroidota</taxon>
        <taxon>Bacteroidia</taxon>
        <taxon>Bacteroidales</taxon>
        <taxon>Porphyromonadaceae</taxon>
        <taxon>Porphyromonas</taxon>
    </lineage>
</organism>
<dbReference type="InterPro" id="IPR013418">
    <property type="entry name" value="CRISPR-assoc_prot_Cas7/Csd2"/>
</dbReference>
<name>A0A1T4NSI2_9PORP</name>
<dbReference type="OrthoDB" id="9776792at2"/>
<keyword evidence="3" id="KW-1185">Reference proteome</keyword>
<dbReference type="STRING" id="29524.SAMN02745171_01214"/>
<dbReference type="GO" id="GO:0043571">
    <property type="term" value="P:maintenance of CRISPR repeat elements"/>
    <property type="evidence" value="ECO:0007669"/>
    <property type="project" value="InterPro"/>
</dbReference>
<dbReference type="Proteomes" id="UP000190121">
    <property type="component" value="Unassembled WGS sequence"/>
</dbReference>
<evidence type="ECO:0000313" key="2">
    <source>
        <dbReference type="EMBL" id="SJZ82259.1"/>
    </source>
</evidence>
<proteinExistence type="predicted"/>
<reference evidence="3" key="1">
    <citation type="submission" date="2017-02" db="EMBL/GenBank/DDBJ databases">
        <authorList>
            <person name="Varghese N."/>
            <person name="Submissions S."/>
        </authorList>
    </citation>
    <scope>NUCLEOTIDE SEQUENCE [LARGE SCALE GENOMIC DNA]</scope>
    <source>
        <strain evidence="3">ATCC 51356</strain>
    </source>
</reference>
<dbReference type="InterPro" id="IPR006482">
    <property type="entry name" value="Cas7_Csh2/Csh2"/>
</dbReference>
<sequence>MNQEVIKNRYEFVLLFDVVDGNPNGDPDGANAPRSDSETGHGLVTDVCIKRKIRNYIELLTQERPELKETHQLFIRQGSLLNETLKENAKLVESQPEGKKLKGEEKEQANREAMCKHYYDVRTFGAVMSTGENSAKAGQVRGAVQLTFSRSIDPIYEEEHSITRMAKTDKKDAEKKENENDTNKENENAQGPNQAMGTKHTISYALYRCHGFITPYCAETTGFSEGDLELLWEAIENMFEIDRSASRGLMSARKLIIFKHESKLGNAPAHRLFDLIQIKRKKTDGVARSFDDYEILIDKSACPNNVELIEKF</sequence>
<dbReference type="Pfam" id="PF05107">
    <property type="entry name" value="Cas_Cas7"/>
    <property type="match status" value="1"/>
</dbReference>
<feature type="region of interest" description="Disordered" evidence="1">
    <location>
        <begin position="159"/>
        <end position="195"/>
    </location>
</feature>
<dbReference type="EMBL" id="FUXE01000012">
    <property type="protein sequence ID" value="SJZ82259.1"/>
    <property type="molecule type" value="Genomic_DNA"/>
</dbReference>
<evidence type="ECO:0000313" key="3">
    <source>
        <dbReference type="Proteomes" id="UP000190121"/>
    </source>
</evidence>
<feature type="compositionally biased region" description="Basic and acidic residues" evidence="1">
    <location>
        <begin position="159"/>
        <end position="187"/>
    </location>
</feature>
<gene>
    <name evidence="2" type="ORF">SAMN02745171_01214</name>
</gene>
<dbReference type="AlphaFoldDB" id="A0A1T4NSI2"/>
<protein>
    <submittedName>
        <fullName evidence="2">CRISPR-associated protein, Csd2 family</fullName>
    </submittedName>
</protein>
<dbReference type="RefSeq" id="WP_078737128.1">
    <property type="nucleotide sequence ID" value="NZ_FUXE01000012.1"/>
</dbReference>
<dbReference type="NCBIfam" id="TIGR01595">
    <property type="entry name" value="cas_CT1132"/>
    <property type="match status" value="1"/>
</dbReference>